<comment type="caution">
    <text evidence="1">The sequence shown here is derived from an EMBL/GenBank/DDBJ whole genome shotgun (WGS) entry which is preliminary data.</text>
</comment>
<organism evidence="1">
    <name type="scientific">bioreactor metagenome</name>
    <dbReference type="NCBI Taxonomy" id="1076179"/>
    <lineage>
        <taxon>unclassified sequences</taxon>
        <taxon>metagenomes</taxon>
        <taxon>ecological metagenomes</taxon>
    </lineage>
</organism>
<dbReference type="AlphaFoldDB" id="A0A645H5J0"/>
<gene>
    <name evidence="1" type="ORF">SDC9_179008</name>
</gene>
<accession>A0A645H5J0</accession>
<sequence>MEYRTLDSNGYYILKVPNKIRRLYTLPLNIGMQRYISAGKLGNSFRPFVGAMAVPTLIWEMPYTQNWFNDVKYSRAHFRMGAGLQIGADFGAGNTTITTVKMQYIYTPFGGSGLESVIGSPIYNFGGFYISLGISY</sequence>
<protein>
    <recommendedName>
        <fullName evidence="2">Outer membrane protein beta-barrel domain-containing protein</fullName>
    </recommendedName>
</protein>
<proteinExistence type="predicted"/>
<evidence type="ECO:0000313" key="1">
    <source>
        <dbReference type="EMBL" id="MPN31534.1"/>
    </source>
</evidence>
<dbReference type="EMBL" id="VSSQ01083087">
    <property type="protein sequence ID" value="MPN31534.1"/>
    <property type="molecule type" value="Genomic_DNA"/>
</dbReference>
<name>A0A645H5J0_9ZZZZ</name>
<reference evidence="1" key="1">
    <citation type="submission" date="2019-08" db="EMBL/GenBank/DDBJ databases">
        <authorList>
            <person name="Kucharzyk K."/>
            <person name="Murdoch R.W."/>
            <person name="Higgins S."/>
            <person name="Loffler F."/>
        </authorList>
    </citation>
    <scope>NUCLEOTIDE SEQUENCE</scope>
</reference>
<evidence type="ECO:0008006" key="2">
    <source>
        <dbReference type="Google" id="ProtNLM"/>
    </source>
</evidence>